<feature type="compositionally biased region" description="Polar residues" evidence="1">
    <location>
        <begin position="372"/>
        <end position="383"/>
    </location>
</feature>
<evidence type="ECO:0000313" key="2">
    <source>
        <dbReference type="EMBL" id="EKF39000.1"/>
    </source>
</evidence>
<feature type="non-terminal residue" evidence="2">
    <location>
        <position position="459"/>
    </location>
</feature>
<feature type="compositionally biased region" description="Basic and acidic residues" evidence="1">
    <location>
        <begin position="415"/>
        <end position="433"/>
    </location>
</feature>
<sequence>LVLLCVDGELFCAEGYMQVTGVMAMMMTGRVLLVCALCVLWCGAGGVLAEGVDAVDGSAGEYLIAGRRPQLWWECAAAVSRRTGGGANTSAVEKCVRQGMDGVRAFVDGRRRWWRQQFAVVAAGDDDDESGKGSDDQLKVSSSVDQRSQLEQIPVEGRGPNNSPEVTQTLETGRDPQVAGKLNVSPDDDPSKQTGSQRSTGSLPEDGKDTRNHQTPPPLPPSQGPKSLQSTARSTLFPYTTLFRSSIHYTKLYAEMLQTKGSTKHEEGASSLDLPESVPHLSPASTAPLSTSAESSGIAGSTLENGVDNNPKSPAVAVTQKDIEGDTGSAALPASNTELQKQEIPNAAISATTHDDGDDGSSRAASSAERPTANTRSTQTSGDASEIDRANNNNINGDVARNDTTAEFETVSGGKDTEADNNERYTKIPEKTTNKTGNTETTADSDSSTAVSHTTSPLF</sequence>
<comment type="caution">
    <text evidence="2">The sequence shown here is derived from an EMBL/GenBank/DDBJ whole genome shotgun (WGS) entry which is preliminary data.</text>
</comment>
<feature type="compositionally biased region" description="Polar residues" evidence="1">
    <location>
        <begin position="160"/>
        <end position="171"/>
    </location>
</feature>
<feature type="compositionally biased region" description="Polar residues" evidence="1">
    <location>
        <begin position="390"/>
        <end position="407"/>
    </location>
</feature>
<evidence type="ECO:0000313" key="3">
    <source>
        <dbReference type="Proteomes" id="UP000007350"/>
    </source>
</evidence>
<organism evidence="2 3">
    <name type="scientific">Trypanosoma cruzi marinkellei</name>
    <dbReference type="NCBI Taxonomy" id="85056"/>
    <lineage>
        <taxon>Eukaryota</taxon>
        <taxon>Discoba</taxon>
        <taxon>Euglenozoa</taxon>
        <taxon>Kinetoplastea</taxon>
        <taxon>Metakinetoplastina</taxon>
        <taxon>Trypanosomatida</taxon>
        <taxon>Trypanosomatidae</taxon>
        <taxon>Trypanosoma</taxon>
        <taxon>Schizotrypanum</taxon>
    </lineage>
</organism>
<feature type="compositionally biased region" description="Polar residues" evidence="1">
    <location>
        <begin position="298"/>
        <end position="312"/>
    </location>
</feature>
<feature type="compositionally biased region" description="Low complexity" evidence="1">
    <location>
        <begin position="281"/>
        <end position="296"/>
    </location>
</feature>
<feature type="compositionally biased region" description="Polar residues" evidence="1">
    <location>
        <begin position="139"/>
        <end position="151"/>
    </location>
</feature>
<protein>
    <submittedName>
        <fullName evidence="2">Mucin-associated surface protein (MASP), putative</fullName>
    </submittedName>
</protein>
<dbReference type="EMBL" id="AHKC01002120">
    <property type="protein sequence ID" value="EKF39000.1"/>
    <property type="molecule type" value="Genomic_DNA"/>
</dbReference>
<reference evidence="2 3" key="1">
    <citation type="journal article" date="2012" name="BMC Genomics">
        <title>Comparative genomic analysis of human infective Trypanosoma cruzi lineages with the bat-restricted subspecies T. cruzi marinkellei.</title>
        <authorList>
            <person name="Franzen O."/>
            <person name="Talavera-Lopez C."/>
            <person name="Ochaya S."/>
            <person name="Butler C.E."/>
            <person name="Messenger L.A."/>
            <person name="Lewis M.D."/>
            <person name="Llewellyn M.S."/>
            <person name="Marinkelle C.J."/>
            <person name="Tyler K.M."/>
            <person name="Miles M.A."/>
            <person name="Andersson B."/>
        </authorList>
    </citation>
    <scope>NUCLEOTIDE SEQUENCE [LARGE SCALE GENOMIC DNA]</scope>
    <source>
        <strain evidence="2 3">B7</strain>
    </source>
</reference>
<feature type="compositionally biased region" description="Low complexity" evidence="1">
    <location>
        <begin position="434"/>
        <end position="459"/>
    </location>
</feature>
<name>K2NHZ5_TRYCR</name>
<accession>K2NHZ5</accession>
<feature type="region of interest" description="Disordered" evidence="1">
    <location>
        <begin position="350"/>
        <end position="459"/>
    </location>
</feature>
<evidence type="ECO:0000256" key="1">
    <source>
        <dbReference type="SAM" id="MobiDB-lite"/>
    </source>
</evidence>
<feature type="compositionally biased region" description="Polar residues" evidence="1">
    <location>
        <begin position="192"/>
        <end position="202"/>
    </location>
</feature>
<proteinExistence type="predicted"/>
<feature type="region of interest" description="Disordered" evidence="1">
    <location>
        <begin position="264"/>
        <end position="314"/>
    </location>
</feature>
<dbReference type="Proteomes" id="UP000007350">
    <property type="component" value="Unassembled WGS sequence"/>
</dbReference>
<dbReference type="OrthoDB" id="252484at2759"/>
<gene>
    <name evidence="2" type="ORF">MOQ_000781</name>
</gene>
<feature type="region of interest" description="Disordered" evidence="1">
    <location>
        <begin position="122"/>
        <end position="230"/>
    </location>
</feature>
<keyword evidence="3" id="KW-1185">Reference proteome</keyword>
<dbReference type="AlphaFoldDB" id="K2NHZ5"/>
<feature type="non-terminal residue" evidence="2">
    <location>
        <position position="1"/>
    </location>
</feature>